<dbReference type="RefSeq" id="WP_087999153.1">
    <property type="nucleotide sequence ID" value="NZ_BMHB01000001.1"/>
</dbReference>
<dbReference type="EMBL" id="BMHB01000001">
    <property type="protein sequence ID" value="GGI11707.1"/>
    <property type="molecule type" value="Genomic_DNA"/>
</dbReference>
<comment type="caution">
    <text evidence="1">The sequence shown here is derived from an EMBL/GenBank/DDBJ whole genome shotgun (WGS) entry which is preliminary data.</text>
</comment>
<dbReference type="AlphaFoldDB" id="A0A8J3AFN2"/>
<evidence type="ECO:0000313" key="1">
    <source>
        <dbReference type="EMBL" id="GGI11707.1"/>
    </source>
</evidence>
<proteinExistence type="predicted"/>
<gene>
    <name evidence="1" type="ORF">GCM10007380_09190</name>
</gene>
<dbReference type="Pfam" id="PF19895">
    <property type="entry name" value="DUF6368"/>
    <property type="match status" value="1"/>
</dbReference>
<evidence type="ECO:0000313" key="2">
    <source>
        <dbReference type="Proteomes" id="UP000626244"/>
    </source>
</evidence>
<accession>A0A8J3AFN2</accession>
<reference evidence="2" key="1">
    <citation type="journal article" date="2019" name="Int. J. Syst. Evol. Microbiol.">
        <title>The Global Catalogue of Microorganisms (GCM) 10K type strain sequencing project: providing services to taxonomists for standard genome sequencing and annotation.</title>
        <authorList>
            <consortium name="The Broad Institute Genomics Platform"/>
            <consortium name="The Broad Institute Genome Sequencing Center for Infectious Disease"/>
            <person name="Wu L."/>
            <person name="Ma J."/>
        </authorList>
    </citation>
    <scope>NUCLEOTIDE SEQUENCE [LARGE SCALE GENOMIC DNA]</scope>
    <source>
        <strain evidence="2">CGMCC 1.14993</strain>
    </source>
</reference>
<dbReference type="InterPro" id="IPR045948">
    <property type="entry name" value="DUF6368"/>
</dbReference>
<organism evidence="1 2">
    <name type="scientific">Gottfriedia solisilvae</name>
    <dbReference type="NCBI Taxonomy" id="1516104"/>
    <lineage>
        <taxon>Bacteria</taxon>
        <taxon>Bacillati</taxon>
        <taxon>Bacillota</taxon>
        <taxon>Bacilli</taxon>
        <taxon>Bacillales</taxon>
        <taxon>Bacillaceae</taxon>
        <taxon>Gottfriedia</taxon>
    </lineage>
</organism>
<dbReference type="OrthoDB" id="4169843at2"/>
<keyword evidence="2" id="KW-1185">Reference proteome</keyword>
<name>A0A8J3AFN2_9BACI</name>
<sequence>MSGPTVGILLKEKLSIENIKSLYQEIKNYSIEIDKKDIESNGFDFWINDGKSLGTSYFGEGLPFGIIIEEVEFDETEENLIYQAVNYFPKQEIIIISYCNGKYEHLILANLAIMITEKFNGIIDMGGKLPSSYSEINDGSIWEISYGKDRVYHLSDVGFLKKWVQHPNFLMIK</sequence>
<protein>
    <submittedName>
        <fullName evidence="1">Uncharacterized protein</fullName>
    </submittedName>
</protein>
<dbReference type="Proteomes" id="UP000626244">
    <property type="component" value="Unassembled WGS sequence"/>
</dbReference>